<protein>
    <submittedName>
        <fullName evidence="1">Uncharacterized protein</fullName>
    </submittedName>
</protein>
<organism evidence="1 2">
    <name type="scientific">Streptococcus sinensis</name>
    <dbReference type="NCBI Taxonomy" id="176090"/>
    <lineage>
        <taxon>Bacteria</taxon>
        <taxon>Bacillati</taxon>
        <taxon>Bacillota</taxon>
        <taxon>Bacilli</taxon>
        <taxon>Lactobacillales</taxon>
        <taxon>Streptococcaceae</taxon>
        <taxon>Streptococcus</taxon>
    </lineage>
</organism>
<evidence type="ECO:0000313" key="2">
    <source>
        <dbReference type="Proteomes" id="UP000030019"/>
    </source>
</evidence>
<dbReference type="EMBL" id="JPEN01000099">
    <property type="protein sequence ID" value="KGM36511.1"/>
    <property type="molecule type" value="Genomic_DNA"/>
</dbReference>
<keyword evidence="2" id="KW-1185">Reference proteome</keyword>
<accession>A0A0A0DCU6</accession>
<reference evidence="1 2" key="1">
    <citation type="submission" date="2014-06" db="EMBL/GenBank/DDBJ databases">
        <authorList>
            <person name="Teng J.L."/>
            <person name="Huang Y."/>
            <person name="Tse H."/>
            <person name="Lau S.K."/>
            <person name="Woo P.C."/>
        </authorList>
    </citation>
    <scope>NUCLEOTIDE SEQUENCE [LARGE SCALE GENOMIC DNA]</scope>
    <source>
        <strain evidence="1 2">HKU4</strain>
    </source>
</reference>
<comment type="caution">
    <text evidence="1">The sequence shown here is derived from an EMBL/GenBank/DDBJ whole genome shotgun (WGS) entry which is preliminary data.</text>
</comment>
<sequence>MIANGLLRECFPKKTDLATITEKSLNDTYWLLTIVPENA</sequence>
<dbReference type="PATRIC" id="fig|176090.4.peg.1671"/>
<dbReference type="AlphaFoldDB" id="A0A0A0DCU6"/>
<name>A0A0A0DCU6_9STRE</name>
<proteinExistence type="predicted"/>
<evidence type="ECO:0000313" key="1">
    <source>
        <dbReference type="EMBL" id="KGM36511.1"/>
    </source>
</evidence>
<gene>
    <name evidence="1" type="ORF">SSIN_1724</name>
</gene>
<dbReference type="Proteomes" id="UP000030019">
    <property type="component" value="Unassembled WGS sequence"/>
</dbReference>